<accession>A0A5C5FXG0</accession>
<dbReference type="SUPFAM" id="SSF51395">
    <property type="entry name" value="FMN-linked oxidoreductases"/>
    <property type="match status" value="1"/>
</dbReference>
<dbReference type="Gene3D" id="3.20.20.70">
    <property type="entry name" value="Aldolase class I"/>
    <property type="match status" value="1"/>
</dbReference>
<gene>
    <name evidence="2" type="ORF">DMC30DRAFT_222953</name>
</gene>
<dbReference type="OrthoDB" id="276546at2759"/>
<dbReference type="CDD" id="cd02933">
    <property type="entry name" value="OYE_like_FMN"/>
    <property type="match status" value="1"/>
</dbReference>
<dbReference type="InterPro" id="IPR045247">
    <property type="entry name" value="Oye-like"/>
</dbReference>
<dbReference type="AlphaFoldDB" id="A0A5C5FXG0"/>
<dbReference type="PANTHER" id="PTHR22893">
    <property type="entry name" value="NADH OXIDOREDUCTASE-RELATED"/>
    <property type="match status" value="1"/>
</dbReference>
<comment type="caution">
    <text evidence="2">The sequence shown here is derived from an EMBL/GenBank/DDBJ whole genome shotgun (WGS) entry which is preliminary data.</text>
</comment>
<dbReference type="GO" id="GO:0010181">
    <property type="term" value="F:FMN binding"/>
    <property type="evidence" value="ECO:0007669"/>
    <property type="project" value="InterPro"/>
</dbReference>
<keyword evidence="3" id="KW-1185">Reference proteome</keyword>
<dbReference type="EMBL" id="SOZI01000052">
    <property type="protein sequence ID" value="TNY21019.1"/>
    <property type="molecule type" value="Genomic_DNA"/>
</dbReference>
<evidence type="ECO:0000313" key="2">
    <source>
        <dbReference type="EMBL" id="TNY21019.1"/>
    </source>
</evidence>
<dbReference type="Proteomes" id="UP000311382">
    <property type="component" value="Unassembled WGS sequence"/>
</dbReference>
<dbReference type="InterPro" id="IPR001155">
    <property type="entry name" value="OxRdtase_FMN_N"/>
</dbReference>
<dbReference type="PANTHER" id="PTHR22893:SF91">
    <property type="entry name" value="NADPH DEHYDROGENASE 2-RELATED"/>
    <property type="match status" value="1"/>
</dbReference>
<protein>
    <recommendedName>
        <fullName evidence="1">NADH:flavin oxidoreductase/NADH oxidase N-terminal domain-containing protein</fullName>
    </recommendedName>
</protein>
<sequence>MTVAKSSLFEPIRVGAMDLQHRVALAPLTRFRADEQHVHHEIAAEYYSQRASMPGTILITEATFIDPKAGLYDNAPGIYTQEQVEGWKRVVDAVHAKGSKLVMQLWALGRAADPKALQREAGEDVQSASDIPFEGGAKPRPLTKDEIKDYVGYYARAAKMFIEEAGGDAVEIHNANGYLPDQFLQTNSNQRTDEYGGSVENRARFPLEILEAVCAEVGPDRVGIRLSPYSTFQGMKMPLKDIHETFGYFVKEIASRHSDLAYLHVVESRIAGNADVPEDKAETLDFLYDLWTPRPFMLAGGFTAESGLAAANQYKNTLVAYGRSYISNPDLPRRIRDGISFAPFNRETFYLKGPTQAKGYTDYPAADEASATDKAKF</sequence>
<dbReference type="Pfam" id="PF00724">
    <property type="entry name" value="Oxidored_FMN"/>
    <property type="match status" value="1"/>
</dbReference>
<name>A0A5C5FXG0_9BASI</name>
<evidence type="ECO:0000313" key="3">
    <source>
        <dbReference type="Proteomes" id="UP000311382"/>
    </source>
</evidence>
<dbReference type="FunFam" id="3.20.20.70:FF:000138">
    <property type="entry name" value="NADPH dehydrogenase 1"/>
    <property type="match status" value="1"/>
</dbReference>
<evidence type="ECO:0000259" key="1">
    <source>
        <dbReference type="Pfam" id="PF00724"/>
    </source>
</evidence>
<organism evidence="2 3">
    <name type="scientific">Rhodotorula diobovata</name>
    <dbReference type="NCBI Taxonomy" id="5288"/>
    <lineage>
        <taxon>Eukaryota</taxon>
        <taxon>Fungi</taxon>
        <taxon>Dikarya</taxon>
        <taxon>Basidiomycota</taxon>
        <taxon>Pucciniomycotina</taxon>
        <taxon>Microbotryomycetes</taxon>
        <taxon>Sporidiobolales</taxon>
        <taxon>Sporidiobolaceae</taxon>
        <taxon>Rhodotorula</taxon>
    </lineage>
</organism>
<dbReference type="InterPro" id="IPR013785">
    <property type="entry name" value="Aldolase_TIM"/>
</dbReference>
<dbReference type="STRING" id="5288.A0A5C5FXG0"/>
<proteinExistence type="predicted"/>
<reference evidence="2 3" key="1">
    <citation type="submission" date="2019-03" db="EMBL/GenBank/DDBJ databases">
        <title>Rhodosporidium diobovatum UCD-FST 08-225 genome sequencing, assembly, and annotation.</title>
        <authorList>
            <person name="Fakankun I.U."/>
            <person name="Fristensky B."/>
            <person name="Levin D.B."/>
        </authorList>
    </citation>
    <scope>NUCLEOTIDE SEQUENCE [LARGE SCALE GENOMIC DNA]</scope>
    <source>
        <strain evidence="2 3">UCD-FST 08-225</strain>
    </source>
</reference>
<feature type="domain" description="NADH:flavin oxidoreductase/NADH oxidase N-terminal" evidence="1">
    <location>
        <begin position="7"/>
        <end position="339"/>
    </location>
</feature>
<dbReference type="GO" id="GO:0003959">
    <property type="term" value="F:NADPH dehydrogenase activity"/>
    <property type="evidence" value="ECO:0007669"/>
    <property type="project" value="TreeGrafter"/>
</dbReference>